<feature type="domain" description="SLH" evidence="1">
    <location>
        <begin position="687"/>
        <end position="750"/>
    </location>
</feature>
<dbReference type="InterPro" id="IPR001119">
    <property type="entry name" value="SLH_dom"/>
</dbReference>
<sequence>MKIMLSFILSVALLIILYINFGGTDPLADLNKSVDSKIENKENSESQQVKEITKENLVIRVKQLFPNELASAKIEEFTFEGNNPSKNEQFSLNYHENADKYTNSDLRGTFLFYGRELTLIAFSFGGGKATEGTLFPPSVDVEESQRIAEEFLKQFYDMSDYGIKYSYYQDFQKTLTEHVQTEFEFYKMKDDIRISDQGGRVLVQGDGKIRSYNYYNQPYENYYSSLQEHTFDSSSNMLTENEVKQQLKNELNVQLKYISEWNSPSSKNIYLAYVIDPSVYKMNAIEGTYSIKGEFMDISELNSISAYQPLSKSTDTLMYSFNKDNIEQYATKILGQILKVEQSEIEIDKIEKLSIEKNLKYSISFNLNNNSVEMMIDGKTGDLYYLSSTDQLNMPNTNQASKLSLNEAREFAMKYIKQLSPGISQQIVWRSHPEDYSNYNENYSFEFHRVINGIPYEGDEINVTVSKNSGELIEYVMILDSMEQFPNANIVISKEEALSAYLDQMSTDLYYEHKYNDYYEDLKQVHYNLIYEINFKVHYVDATTGDIVKGYGVDTFETPDIKVNHPYAEDEINYMIQSGIIVPDKNGQIQTDKALTVEQGISILVKSLYNKNYIKNYPEGLSGSQTFHNIHPDMAAYPFVESAADKGIIDTQQETFNLDESLTREKLAYWFVRLLDSQAISEQELFISNFTDSHLISDKYVDEVELADALGLITKNENGEIHPQESVTTAQLAKYIRNLVNLPNTMNNDKFMIR</sequence>
<dbReference type="Proteomes" id="UP000448943">
    <property type="component" value="Unassembled WGS sequence"/>
</dbReference>
<dbReference type="Pfam" id="PF16244">
    <property type="entry name" value="DUF4901"/>
    <property type="match status" value="1"/>
</dbReference>
<dbReference type="AlphaFoldDB" id="A0A6N9Q4Z9"/>
<comment type="caution">
    <text evidence="2">The sequence shown here is derived from an EMBL/GenBank/DDBJ whole genome shotgun (WGS) entry which is preliminary data.</text>
</comment>
<evidence type="ECO:0000259" key="1">
    <source>
        <dbReference type="PROSITE" id="PS51272"/>
    </source>
</evidence>
<organism evidence="2 3">
    <name type="scientific">Chengkuizengella marina</name>
    <dbReference type="NCBI Taxonomy" id="2507566"/>
    <lineage>
        <taxon>Bacteria</taxon>
        <taxon>Bacillati</taxon>
        <taxon>Bacillota</taxon>
        <taxon>Bacilli</taxon>
        <taxon>Bacillales</taxon>
        <taxon>Paenibacillaceae</taxon>
        <taxon>Chengkuizengella</taxon>
    </lineage>
</organism>
<dbReference type="Pfam" id="PF00395">
    <property type="entry name" value="SLH"/>
    <property type="match status" value="1"/>
</dbReference>
<evidence type="ECO:0000313" key="3">
    <source>
        <dbReference type="Proteomes" id="UP000448943"/>
    </source>
</evidence>
<feature type="domain" description="SLH" evidence="1">
    <location>
        <begin position="623"/>
        <end position="685"/>
    </location>
</feature>
<dbReference type="EMBL" id="SIJB01000028">
    <property type="protein sequence ID" value="NBI29929.1"/>
    <property type="molecule type" value="Genomic_DNA"/>
</dbReference>
<protein>
    <recommendedName>
        <fullName evidence="1">SLH domain-containing protein</fullName>
    </recommendedName>
</protein>
<dbReference type="InterPro" id="IPR032599">
    <property type="entry name" value="YcdB/YcdC_rep_domain"/>
</dbReference>
<name>A0A6N9Q4Z9_9BACL</name>
<dbReference type="RefSeq" id="WP_160646732.1">
    <property type="nucleotide sequence ID" value="NZ_SIJB01000028.1"/>
</dbReference>
<reference evidence="2 3" key="1">
    <citation type="submission" date="2019-01" db="EMBL/GenBank/DDBJ databases">
        <title>Chengkuizengella sp. nov., isolated from deep-sea sediment of East Pacific Ocean.</title>
        <authorList>
            <person name="Yang J."/>
            <person name="Lai Q."/>
            <person name="Shao Z."/>
        </authorList>
    </citation>
    <scope>NUCLEOTIDE SEQUENCE [LARGE SCALE GENOMIC DNA]</scope>
    <source>
        <strain evidence="2 3">YPA3-1-1</strain>
    </source>
</reference>
<dbReference type="OrthoDB" id="2652191at2"/>
<gene>
    <name evidence="2" type="ORF">ERL59_13270</name>
</gene>
<evidence type="ECO:0000313" key="2">
    <source>
        <dbReference type="EMBL" id="NBI29929.1"/>
    </source>
</evidence>
<keyword evidence="3" id="KW-1185">Reference proteome</keyword>
<accession>A0A6N9Q4Z9</accession>
<proteinExistence type="predicted"/>
<dbReference type="PROSITE" id="PS51272">
    <property type="entry name" value="SLH"/>
    <property type="match status" value="2"/>
</dbReference>